<dbReference type="KEGG" id="bcai:K788_0002747"/>
<evidence type="ECO:0000256" key="3">
    <source>
        <dbReference type="ARBA" id="ARBA00012954"/>
    </source>
</evidence>
<dbReference type="Pfam" id="PF03720">
    <property type="entry name" value="UDPG_MGDP_dh_C"/>
    <property type="match status" value="1"/>
</dbReference>
<dbReference type="GeneID" id="69970215"/>
<evidence type="ECO:0000256" key="9">
    <source>
        <dbReference type="PIRSR" id="PIRSR500134-1"/>
    </source>
</evidence>
<feature type="binding site" evidence="11">
    <location>
        <position position="30"/>
    </location>
    <ligand>
        <name>NAD(+)</name>
        <dbReference type="ChEBI" id="CHEBI:57540"/>
    </ligand>
</feature>
<dbReference type="GO" id="GO:0006065">
    <property type="term" value="P:UDP-glucuronate biosynthetic process"/>
    <property type="evidence" value="ECO:0007669"/>
    <property type="project" value="UniProtKB-UniPathway"/>
</dbReference>
<evidence type="ECO:0000256" key="5">
    <source>
        <dbReference type="ARBA" id="ARBA00023002"/>
    </source>
</evidence>
<dbReference type="NCBIfam" id="TIGR03026">
    <property type="entry name" value="NDP-sugDHase"/>
    <property type="match status" value="1"/>
</dbReference>
<dbReference type="InterPro" id="IPR014026">
    <property type="entry name" value="UDP-Glc/GDP-Man_DH_dimer"/>
</dbReference>
<dbReference type="SMART" id="SM00984">
    <property type="entry name" value="UDPG_MGDP_dh_C"/>
    <property type="match status" value="1"/>
</dbReference>
<comment type="pathway">
    <text evidence="1">Nucleotide-sugar biosynthesis; UDP-alpha-D-glucuronate biosynthesis; UDP-alpha-D-glucuronate from UDP-alpha-D-glucose: step 1/1.</text>
</comment>
<proteinExistence type="inferred from homology"/>
<feature type="active site" description="Nucleophile" evidence="9">
    <location>
        <position position="270"/>
    </location>
</feature>
<gene>
    <name evidence="13" type="ORF">K788_0002747</name>
</gene>
<dbReference type="PANTHER" id="PTHR43750:SF3">
    <property type="entry name" value="UDP-GLUCOSE 6-DEHYDROGENASE TUAD"/>
    <property type="match status" value="1"/>
</dbReference>
<dbReference type="InterPro" id="IPR036220">
    <property type="entry name" value="UDP-Glc/GDP-Man_DH_C_sf"/>
</dbReference>
<evidence type="ECO:0000256" key="1">
    <source>
        <dbReference type="ARBA" id="ARBA00004701"/>
    </source>
</evidence>
<dbReference type="Gene3D" id="3.40.50.720">
    <property type="entry name" value="NAD(P)-binding Rossmann-like Domain"/>
    <property type="match status" value="2"/>
</dbReference>
<dbReference type="InterPro" id="IPR028357">
    <property type="entry name" value="UDPglc_DH_bac"/>
</dbReference>
<evidence type="ECO:0000256" key="7">
    <source>
        <dbReference type="ARBA" id="ARBA00047473"/>
    </source>
</evidence>
<feature type="domain" description="UDP-glucose/GDP-mannose dehydrogenase C-terminal" evidence="12">
    <location>
        <begin position="324"/>
        <end position="436"/>
    </location>
</feature>
<dbReference type="InterPro" id="IPR017476">
    <property type="entry name" value="UDP-Glc/GDP-Man"/>
</dbReference>
<evidence type="ECO:0000256" key="10">
    <source>
        <dbReference type="PIRSR" id="PIRSR500134-2"/>
    </source>
</evidence>
<dbReference type="PIRSF" id="PIRSF000124">
    <property type="entry name" value="UDPglc_GDPman_dh"/>
    <property type="match status" value="1"/>
</dbReference>
<feature type="binding site" evidence="11">
    <location>
        <position position="86"/>
    </location>
    <ligand>
        <name>NAD(+)</name>
        <dbReference type="ChEBI" id="CHEBI:57540"/>
    </ligand>
</feature>
<feature type="binding site" evidence="10">
    <location>
        <begin position="259"/>
        <end position="263"/>
    </location>
    <ligand>
        <name>substrate</name>
    </ligand>
</feature>
<sequence>MKVTVIGSGYVGLVTGACLADIGNEVVCVDIDRKKVDTLLSGGVPIYEPGLKDVMDRNRQAMRLKFTTDMDVGVAHGDVLFIAVGTPPDEDGSADLTHVIDVAREVGRRIDGFQVVVNKSTVPVGTASRVKEVIASELAARGVQASFSVVSNPEFLKEGAAVEDFMRPDRIVIGSEADEAGLRARAVMRELYSPFNRNHDRTLHMDVPSAEFTKYAANAMLATRISFMNELANLAERLGADIESVRRGIGSDPRIGYDFLYAGVGYGGSCFPKDVNALRHSASQQQYSMQILDAVTAVNESQRSVLLEKIYQRFGHDLTGYTFAVWGLAFKPNTDDMREAPSRPIIAALLRHGATVQAYDPVAMPEARKSLTSDLGSEPSALNRLRFVADQDAALEHADALVTLTEWKSFKSPDFDVLVRQMKRPVIFDGRNLYEPSVLDRSGIEYYGIGRGL</sequence>
<dbReference type="PANTHER" id="PTHR43750">
    <property type="entry name" value="UDP-GLUCOSE 6-DEHYDROGENASE TUAD"/>
    <property type="match status" value="1"/>
</dbReference>
<dbReference type="InterPro" id="IPR001732">
    <property type="entry name" value="UDP-Glc/GDP-Man_DH_N"/>
</dbReference>
<dbReference type="GO" id="GO:0000271">
    <property type="term" value="P:polysaccharide biosynthetic process"/>
    <property type="evidence" value="ECO:0007669"/>
    <property type="project" value="InterPro"/>
</dbReference>
<evidence type="ECO:0000256" key="4">
    <source>
        <dbReference type="ARBA" id="ARBA00015132"/>
    </source>
</evidence>
<evidence type="ECO:0000259" key="12">
    <source>
        <dbReference type="SMART" id="SM00984"/>
    </source>
</evidence>
<dbReference type="Pfam" id="PF03721">
    <property type="entry name" value="UDPG_MGDP_dh_N"/>
    <property type="match status" value="1"/>
</dbReference>
<dbReference type="SUPFAM" id="SSF51735">
    <property type="entry name" value="NAD(P)-binding Rossmann-fold domains"/>
    <property type="match status" value="1"/>
</dbReference>
<evidence type="ECO:0000256" key="6">
    <source>
        <dbReference type="ARBA" id="ARBA00023027"/>
    </source>
</evidence>
<feature type="binding site" evidence="10">
    <location>
        <position position="267"/>
    </location>
    <ligand>
        <name>substrate</name>
    </ligand>
</feature>
<evidence type="ECO:0000256" key="8">
    <source>
        <dbReference type="PIRNR" id="PIRNR000124"/>
    </source>
</evidence>
<dbReference type="InterPro" id="IPR014027">
    <property type="entry name" value="UDP-Glc/GDP-Man_DH_C"/>
</dbReference>
<dbReference type="EC" id="1.1.1.22" evidence="3 8"/>
<keyword evidence="5 8" id="KW-0560">Oxidoreductase</keyword>
<dbReference type="GO" id="GO:0003979">
    <property type="term" value="F:UDP-glucose 6-dehydrogenase activity"/>
    <property type="evidence" value="ECO:0007669"/>
    <property type="project" value="UniProtKB-EC"/>
</dbReference>
<dbReference type="RefSeq" id="WP_035989236.1">
    <property type="nucleotide sequence ID" value="NZ_CP012747.1"/>
</dbReference>
<dbReference type="PIRSF" id="PIRSF500134">
    <property type="entry name" value="UDPglc_DH_bac"/>
    <property type="match status" value="1"/>
</dbReference>
<feature type="binding site" evidence="10">
    <location>
        <position position="214"/>
    </location>
    <ligand>
        <name>substrate</name>
    </ligand>
</feature>
<feature type="binding site" evidence="11">
    <location>
        <position position="273"/>
    </location>
    <ligand>
        <name>NAD(+)</name>
        <dbReference type="ChEBI" id="CHEBI:57540"/>
    </ligand>
</feature>
<dbReference type="Pfam" id="PF00984">
    <property type="entry name" value="UDPG_MGDP_dh"/>
    <property type="match status" value="1"/>
</dbReference>
<dbReference type="Gene3D" id="1.20.5.100">
    <property type="entry name" value="Cytochrome c1, transmembrane anchor, C-terminal"/>
    <property type="match status" value="1"/>
</dbReference>
<comment type="similarity">
    <text evidence="2 8">Belongs to the UDP-glucose/GDP-mannose dehydrogenase family.</text>
</comment>
<evidence type="ECO:0000256" key="2">
    <source>
        <dbReference type="ARBA" id="ARBA00006601"/>
    </source>
</evidence>
<evidence type="ECO:0000313" key="14">
    <source>
        <dbReference type="Proteomes" id="UP000019146"/>
    </source>
</evidence>
<dbReference type="SUPFAM" id="SSF52413">
    <property type="entry name" value="UDP-glucose/GDP-mannose dehydrogenase C-terminal domain"/>
    <property type="match status" value="1"/>
</dbReference>
<dbReference type="GO" id="GO:0051287">
    <property type="term" value="F:NAD binding"/>
    <property type="evidence" value="ECO:0007669"/>
    <property type="project" value="InterPro"/>
</dbReference>
<evidence type="ECO:0000256" key="11">
    <source>
        <dbReference type="PIRSR" id="PIRSR500134-3"/>
    </source>
</evidence>
<dbReference type="InterPro" id="IPR008927">
    <property type="entry name" value="6-PGluconate_DH-like_C_sf"/>
</dbReference>
<dbReference type="InterPro" id="IPR036291">
    <property type="entry name" value="NAD(P)-bd_dom_sf"/>
</dbReference>
<comment type="catalytic activity">
    <reaction evidence="7 8">
        <text>UDP-alpha-D-glucose + 2 NAD(+) + H2O = UDP-alpha-D-glucuronate + 2 NADH + 3 H(+)</text>
        <dbReference type="Rhea" id="RHEA:23596"/>
        <dbReference type="ChEBI" id="CHEBI:15377"/>
        <dbReference type="ChEBI" id="CHEBI:15378"/>
        <dbReference type="ChEBI" id="CHEBI:57540"/>
        <dbReference type="ChEBI" id="CHEBI:57945"/>
        <dbReference type="ChEBI" id="CHEBI:58052"/>
        <dbReference type="ChEBI" id="CHEBI:58885"/>
        <dbReference type="EC" id="1.1.1.22"/>
    </reaction>
</comment>
<dbReference type="PROSITE" id="PS51257">
    <property type="entry name" value="PROKAR_LIPOPROTEIN"/>
    <property type="match status" value="1"/>
</dbReference>
<dbReference type="Proteomes" id="UP000019146">
    <property type="component" value="Chromosome 2"/>
</dbReference>
<dbReference type="AlphaFoldDB" id="A0A0P0RD10"/>
<feature type="binding site" evidence="11">
    <location>
        <position position="121"/>
    </location>
    <ligand>
        <name>NAD(+)</name>
        <dbReference type="ChEBI" id="CHEBI:57540"/>
    </ligand>
</feature>
<evidence type="ECO:0000313" key="13">
    <source>
        <dbReference type="EMBL" id="ALL66225.1"/>
    </source>
</evidence>
<organism evidence="13 14">
    <name type="scientific">Paraburkholderia caribensis MBA4</name>
    <dbReference type="NCBI Taxonomy" id="1323664"/>
    <lineage>
        <taxon>Bacteria</taxon>
        <taxon>Pseudomonadati</taxon>
        <taxon>Pseudomonadota</taxon>
        <taxon>Betaproteobacteria</taxon>
        <taxon>Burkholderiales</taxon>
        <taxon>Burkholderiaceae</taxon>
        <taxon>Paraburkholderia</taxon>
    </lineage>
</organism>
<reference evidence="13 14" key="1">
    <citation type="journal article" date="2014" name="Genome Announc.">
        <title>Draft Genome Sequence of the Haloacid-Degrading Burkholderia caribensis Strain MBA4.</title>
        <authorList>
            <person name="Pan Y."/>
            <person name="Kong K.F."/>
            <person name="Tsang J.S."/>
        </authorList>
    </citation>
    <scope>NUCLEOTIDE SEQUENCE [LARGE SCALE GENOMIC DNA]</scope>
    <source>
        <strain evidence="13 14">MBA4</strain>
    </source>
</reference>
<accession>A0A0P0RD10</accession>
<dbReference type="SUPFAM" id="SSF48179">
    <property type="entry name" value="6-phosphogluconate dehydrogenase C-terminal domain-like"/>
    <property type="match status" value="1"/>
</dbReference>
<keyword evidence="6 8" id="KW-0520">NAD</keyword>
<dbReference type="EMBL" id="CP012747">
    <property type="protein sequence ID" value="ALL66225.1"/>
    <property type="molecule type" value="Genomic_DNA"/>
</dbReference>
<feature type="binding site" evidence="11">
    <location>
        <position position="158"/>
    </location>
    <ligand>
        <name>NAD(+)</name>
        <dbReference type="ChEBI" id="CHEBI:57540"/>
    </ligand>
</feature>
<feature type="binding site" evidence="10">
    <location>
        <position position="331"/>
    </location>
    <ligand>
        <name>substrate</name>
    </ligand>
</feature>
<dbReference type="UniPathway" id="UPA00038">
    <property type="reaction ID" value="UER00491"/>
</dbReference>
<feature type="binding site" evidence="11">
    <location>
        <position position="35"/>
    </location>
    <ligand>
        <name>NAD(+)</name>
        <dbReference type="ChEBI" id="CHEBI:57540"/>
    </ligand>
</feature>
<feature type="binding site" evidence="11">
    <location>
        <position position="338"/>
    </location>
    <ligand>
        <name>NAD(+)</name>
        <dbReference type="ChEBI" id="CHEBI:57540"/>
    </ligand>
</feature>
<protein>
    <recommendedName>
        <fullName evidence="4 8">UDP-glucose 6-dehydrogenase</fullName>
        <ecNumber evidence="3 8">1.1.1.22</ecNumber>
    </recommendedName>
</protein>
<feature type="binding site" evidence="10">
    <location>
        <begin position="155"/>
        <end position="158"/>
    </location>
    <ligand>
        <name>substrate</name>
    </ligand>
</feature>
<name>A0A0P0RD10_9BURK</name>